<feature type="transmembrane region" description="Helical" evidence="1">
    <location>
        <begin position="52"/>
        <end position="71"/>
    </location>
</feature>
<keyword evidence="1" id="KW-1133">Transmembrane helix</keyword>
<dbReference type="AlphaFoldDB" id="A0A285R833"/>
<accession>A0A285R833</accession>
<organism evidence="2 3">
    <name type="scientific">Stappia indica</name>
    <dbReference type="NCBI Taxonomy" id="538381"/>
    <lineage>
        <taxon>Bacteria</taxon>
        <taxon>Pseudomonadati</taxon>
        <taxon>Pseudomonadota</taxon>
        <taxon>Alphaproteobacteria</taxon>
        <taxon>Hyphomicrobiales</taxon>
        <taxon>Stappiaceae</taxon>
        <taxon>Stappia</taxon>
    </lineage>
</organism>
<dbReference type="RefSeq" id="WP_067217676.1">
    <property type="nucleotide sequence ID" value="NZ_MBQE01000001.1"/>
</dbReference>
<dbReference type="Proteomes" id="UP000219331">
    <property type="component" value="Unassembled WGS sequence"/>
</dbReference>
<name>A0A285R833_9HYPH</name>
<sequence length="92" mass="9624">MRSTSRSSRSRSGTRFGKTLSALAIAVLGALPALLIASSARASGSLVVEDWTMGALLAAFGSMLVLVTVLGKRLSHGLLASIRTRSHDQRNS</sequence>
<dbReference type="OrthoDB" id="9956008at2"/>
<protein>
    <submittedName>
        <fullName evidence="2">Uncharacterized protein</fullName>
    </submittedName>
</protein>
<gene>
    <name evidence="2" type="ORF">SAMN05421512_101354</name>
</gene>
<dbReference type="EMBL" id="OBML01000001">
    <property type="protein sequence ID" value="SOB89908.1"/>
    <property type="molecule type" value="Genomic_DNA"/>
</dbReference>
<evidence type="ECO:0000313" key="2">
    <source>
        <dbReference type="EMBL" id="SOB89908.1"/>
    </source>
</evidence>
<evidence type="ECO:0000256" key="1">
    <source>
        <dbReference type="SAM" id="Phobius"/>
    </source>
</evidence>
<evidence type="ECO:0000313" key="3">
    <source>
        <dbReference type="Proteomes" id="UP000219331"/>
    </source>
</evidence>
<reference evidence="2 3" key="1">
    <citation type="submission" date="2017-08" db="EMBL/GenBank/DDBJ databases">
        <authorList>
            <person name="de Groot N.N."/>
        </authorList>
    </citation>
    <scope>NUCLEOTIDE SEQUENCE [LARGE SCALE GENOMIC DNA]</scope>
    <source>
        <strain evidence="2 3">USBA 352</strain>
    </source>
</reference>
<dbReference type="STRING" id="538381.GCA_001696535_01481"/>
<keyword evidence="1" id="KW-0812">Transmembrane</keyword>
<proteinExistence type="predicted"/>
<keyword evidence="1" id="KW-0472">Membrane</keyword>
<keyword evidence="3" id="KW-1185">Reference proteome</keyword>